<dbReference type="CDD" id="cd00386">
    <property type="entry name" value="Heme_Cu_Oxidase_III_like"/>
    <property type="match status" value="1"/>
</dbReference>
<dbReference type="KEGG" id="dgo:DGo_PA0088"/>
<name>H8H0V5_DEIGI</name>
<evidence type="ECO:0000256" key="8">
    <source>
        <dbReference type="SAM" id="Phobius"/>
    </source>
</evidence>
<feature type="domain" description="Heme-copper oxidase subunit III family profile" evidence="9">
    <location>
        <begin position="1"/>
        <end position="194"/>
    </location>
</feature>
<comment type="similarity">
    <text evidence="2 7">Belongs to the cytochrome c oxidase subunit 3 family.</text>
</comment>
<keyword evidence="4 7" id="KW-0812">Transmembrane</keyword>
<dbReference type="GO" id="GO:0005886">
    <property type="term" value="C:plasma membrane"/>
    <property type="evidence" value="ECO:0007669"/>
    <property type="project" value="UniProtKB-SubCell"/>
</dbReference>
<geneLocation type="plasmid" evidence="10 11">
    <name>P1</name>
</geneLocation>
<evidence type="ECO:0000256" key="6">
    <source>
        <dbReference type="ARBA" id="ARBA00023136"/>
    </source>
</evidence>
<evidence type="ECO:0000313" key="10">
    <source>
        <dbReference type="EMBL" id="AFD26974.1"/>
    </source>
</evidence>
<feature type="transmembrane region" description="Helical" evidence="8">
    <location>
        <begin position="21"/>
        <end position="41"/>
    </location>
</feature>
<dbReference type="GO" id="GO:0019646">
    <property type="term" value="P:aerobic electron transport chain"/>
    <property type="evidence" value="ECO:0007669"/>
    <property type="project" value="InterPro"/>
</dbReference>
<evidence type="ECO:0000256" key="7">
    <source>
        <dbReference type="RuleBase" id="RU003376"/>
    </source>
</evidence>
<accession>H8H0V5</accession>
<keyword evidence="3" id="KW-1003">Cell membrane</keyword>
<keyword evidence="6 8" id="KW-0472">Membrane</keyword>
<dbReference type="PROSITE" id="PS50253">
    <property type="entry name" value="COX3"/>
    <property type="match status" value="1"/>
</dbReference>
<evidence type="ECO:0000256" key="3">
    <source>
        <dbReference type="ARBA" id="ARBA00022475"/>
    </source>
</evidence>
<dbReference type="PANTHER" id="PTHR11403">
    <property type="entry name" value="CYTOCHROME C OXIDASE SUBUNIT III"/>
    <property type="match status" value="1"/>
</dbReference>
<dbReference type="InterPro" id="IPR024791">
    <property type="entry name" value="Cyt_c/ubiquinol_Oxase_su3"/>
</dbReference>
<evidence type="ECO:0000256" key="1">
    <source>
        <dbReference type="ARBA" id="ARBA00004651"/>
    </source>
</evidence>
<dbReference type="HOGENOM" id="CLU_044071_1_2_0"/>
<evidence type="ECO:0000313" key="11">
    <source>
        <dbReference type="Proteomes" id="UP000007575"/>
    </source>
</evidence>
<dbReference type="AlphaFoldDB" id="H8H0V5"/>
<organism evidence="10 11">
    <name type="scientific">Deinococcus gobiensis (strain DSM 21396 / JCM 16679 / CGMCC 1.7299 / I-0)</name>
    <dbReference type="NCBI Taxonomy" id="745776"/>
    <lineage>
        <taxon>Bacteria</taxon>
        <taxon>Thermotogati</taxon>
        <taxon>Deinococcota</taxon>
        <taxon>Deinococci</taxon>
        <taxon>Deinococcales</taxon>
        <taxon>Deinococcaceae</taxon>
        <taxon>Deinococcus</taxon>
    </lineage>
</organism>
<feature type="transmembrane region" description="Helical" evidence="8">
    <location>
        <begin position="91"/>
        <end position="109"/>
    </location>
</feature>
<evidence type="ECO:0000256" key="4">
    <source>
        <dbReference type="ARBA" id="ARBA00022692"/>
    </source>
</evidence>
<keyword evidence="5 8" id="KW-1133">Transmembrane helix</keyword>
<dbReference type="PATRIC" id="fig|745776.4.peg.3126"/>
<feature type="transmembrane region" description="Helical" evidence="8">
    <location>
        <begin position="61"/>
        <end position="79"/>
    </location>
</feature>
<dbReference type="EMBL" id="CP002192">
    <property type="protein sequence ID" value="AFD26974.1"/>
    <property type="molecule type" value="Genomic_DNA"/>
</dbReference>
<dbReference type="InterPro" id="IPR013833">
    <property type="entry name" value="Cyt_c_oxidase_su3_a-hlx"/>
</dbReference>
<feature type="transmembrane region" description="Helical" evidence="8">
    <location>
        <begin position="172"/>
        <end position="192"/>
    </location>
</feature>
<dbReference type="GO" id="GO:0004129">
    <property type="term" value="F:cytochrome-c oxidase activity"/>
    <property type="evidence" value="ECO:0007669"/>
    <property type="project" value="InterPro"/>
</dbReference>
<feature type="transmembrane region" description="Helical" evidence="8">
    <location>
        <begin position="129"/>
        <end position="151"/>
    </location>
</feature>
<dbReference type="Gene3D" id="1.20.120.80">
    <property type="entry name" value="Cytochrome c oxidase, subunit III, four-helix bundle"/>
    <property type="match status" value="1"/>
</dbReference>
<dbReference type="PANTHER" id="PTHR11403:SF2">
    <property type="entry name" value="CYTOCHROME BO(3) UBIQUINOL OXIDASE SUBUNIT 3"/>
    <property type="match status" value="1"/>
</dbReference>
<dbReference type="RefSeq" id="WP_014695492.1">
    <property type="nucleotide sequence ID" value="NC_017805.1"/>
</dbReference>
<evidence type="ECO:0000259" key="9">
    <source>
        <dbReference type="PROSITE" id="PS50253"/>
    </source>
</evidence>
<sequence length="195" mass="21189">MSLRARPAGSHAAPSARPNGFWGMAIFLVTDAVMFTLLLVANIYLRRHAGGDPQALLDPAATLRLSLGLWASSLTLVLAERLRSRAVPSGLLYLLTGGLGLVFVFGQVQEYGRLTAQGATVASDLFYTGFYTVTGLHGLHVLLGALLWLVVGTLRLRGRLGRRREGLSAGLGLYWHFVDAVWVVLYVALYLWRGP</sequence>
<proteinExistence type="inferred from homology"/>
<reference evidence="10 11" key="1">
    <citation type="journal article" date="2012" name="PLoS ONE">
        <title>Genome sequence and transcriptome analysis of the radioresistant bacterium Deinococcus gobiensis: insights into the extreme environmental adaptations.</title>
        <authorList>
            <person name="Yuan M."/>
            <person name="Chen M."/>
            <person name="Zhang W."/>
            <person name="Lu W."/>
            <person name="Wang J."/>
            <person name="Yang M."/>
            <person name="Zhao P."/>
            <person name="Tang R."/>
            <person name="Li X."/>
            <person name="Hao Y."/>
            <person name="Zhou Z."/>
            <person name="Zhan Y."/>
            <person name="Yu H."/>
            <person name="Teng C."/>
            <person name="Yan Y."/>
            <person name="Ping S."/>
            <person name="Wang Y."/>
            <person name="Lin M."/>
        </authorList>
    </citation>
    <scope>NUCLEOTIDE SEQUENCE [LARGE SCALE GENOMIC DNA]</scope>
    <source>
        <strain evidence="11">DSM 21396 / JCM 16679 / CGMCC 1.7299 / I-0</strain>
        <plasmid evidence="10">P1</plasmid>
    </source>
</reference>
<gene>
    <name evidence="10" type="ordered locus">DGo_PA0088</name>
</gene>
<dbReference type="Pfam" id="PF00510">
    <property type="entry name" value="COX3"/>
    <property type="match status" value="1"/>
</dbReference>
<dbReference type="Proteomes" id="UP000007575">
    <property type="component" value="Plasmid P1"/>
</dbReference>
<protein>
    <recommendedName>
        <fullName evidence="9">Heme-copper oxidase subunit III family profile domain-containing protein</fullName>
    </recommendedName>
</protein>
<comment type="subcellular location">
    <subcellularLocation>
        <location evidence="1 7">Cell membrane</location>
        <topology evidence="1 7">Multi-pass membrane protein</topology>
    </subcellularLocation>
</comment>
<keyword evidence="10" id="KW-0614">Plasmid</keyword>
<evidence type="ECO:0000256" key="5">
    <source>
        <dbReference type="ARBA" id="ARBA00022989"/>
    </source>
</evidence>
<dbReference type="InterPro" id="IPR035973">
    <property type="entry name" value="Cyt_c_oxidase_su3-like_sf"/>
</dbReference>
<dbReference type="InterPro" id="IPR000298">
    <property type="entry name" value="Cyt_c_oxidase-like_su3"/>
</dbReference>
<keyword evidence="11" id="KW-1185">Reference proteome</keyword>
<evidence type="ECO:0000256" key="2">
    <source>
        <dbReference type="ARBA" id="ARBA00010581"/>
    </source>
</evidence>
<dbReference type="SUPFAM" id="SSF81452">
    <property type="entry name" value="Cytochrome c oxidase subunit III-like"/>
    <property type="match status" value="1"/>
</dbReference>